<dbReference type="Proteomes" id="UP000241690">
    <property type="component" value="Unassembled WGS sequence"/>
</dbReference>
<evidence type="ECO:0000313" key="3">
    <source>
        <dbReference type="Proteomes" id="UP000241690"/>
    </source>
</evidence>
<name>A0A2T4AF20_TRIHA</name>
<dbReference type="GeneID" id="36623463"/>
<evidence type="ECO:0000313" key="2">
    <source>
        <dbReference type="EMBL" id="PTB55613.1"/>
    </source>
</evidence>
<keyword evidence="3" id="KW-1185">Reference proteome</keyword>
<reference evidence="2 3" key="1">
    <citation type="submission" date="2016-07" db="EMBL/GenBank/DDBJ databases">
        <title>Multiple horizontal gene transfer events from other fungi enriched the ability of initially mycotrophic Trichoderma (Ascomycota) to feed on dead plant biomass.</title>
        <authorList>
            <consortium name="DOE Joint Genome Institute"/>
            <person name="Aerts A."/>
            <person name="Atanasova L."/>
            <person name="Chenthamara K."/>
            <person name="Zhang J."/>
            <person name="Grujic M."/>
            <person name="Henrissat B."/>
            <person name="Kuo A."/>
            <person name="Salamov A."/>
            <person name="Lipzen A."/>
            <person name="Labutti K."/>
            <person name="Barry K."/>
            <person name="Miao Y."/>
            <person name="Rahimi M.J."/>
            <person name="Shen Q."/>
            <person name="Grigoriev I.V."/>
            <person name="Kubicek C.P."/>
            <person name="Druzhinina I.S."/>
        </authorList>
    </citation>
    <scope>NUCLEOTIDE SEQUENCE [LARGE SCALE GENOMIC DNA]</scope>
    <source>
        <strain evidence="2 3">CBS 226.95</strain>
    </source>
</reference>
<sequence>MKRPRNTSSSQVGTKEGHSVSVLRPSRRQLRRGCGRMNQVALVTCTRRVMQACTRRDQRGLWPLCDVDKIIHDMKHTALLLLWSQRDSASSLFARRNANLWPWSHDDASAADSVPLISTLHPGKSLSRPSGRWRGRAVRDNGPPFPHSLCFASRHDTASWPCLPDHTRARLQTRKV</sequence>
<feature type="compositionally biased region" description="Polar residues" evidence="1">
    <location>
        <begin position="1"/>
        <end position="13"/>
    </location>
</feature>
<evidence type="ECO:0000256" key="1">
    <source>
        <dbReference type="SAM" id="MobiDB-lite"/>
    </source>
</evidence>
<accession>A0A2T4AF20</accession>
<proteinExistence type="predicted"/>
<dbReference type="RefSeq" id="XP_024775290.1">
    <property type="nucleotide sequence ID" value="XM_024914897.1"/>
</dbReference>
<feature type="region of interest" description="Disordered" evidence="1">
    <location>
        <begin position="1"/>
        <end position="26"/>
    </location>
</feature>
<dbReference type="AlphaFoldDB" id="A0A2T4AF20"/>
<organism evidence="2 3">
    <name type="scientific">Trichoderma harzianum CBS 226.95</name>
    <dbReference type="NCBI Taxonomy" id="983964"/>
    <lineage>
        <taxon>Eukaryota</taxon>
        <taxon>Fungi</taxon>
        <taxon>Dikarya</taxon>
        <taxon>Ascomycota</taxon>
        <taxon>Pezizomycotina</taxon>
        <taxon>Sordariomycetes</taxon>
        <taxon>Hypocreomycetidae</taxon>
        <taxon>Hypocreales</taxon>
        <taxon>Hypocreaceae</taxon>
        <taxon>Trichoderma</taxon>
    </lineage>
</organism>
<gene>
    <name evidence="2" type="ORF">M431DRAFT_404951</name>
</gene>
<dbReference type="EMBL" id="KZ679679">
    <property type="protein sequence ID" value="PTB55613.1"/>
    <property type="molecule type" value="Genomic_DNA"/>
</dbReference>
<protein>
    <submittedName>
        <fullName evidence="2">Uncharacterized protein</fullName>
    </submittedName>
</protein>